<accession>A0ABD6VK26</accession>
<proteinExistence type="predicted"/>
<dbReference type="EMBL" id="MLET01000001">
    <property type="protein sequence ID" value="POD73102.1"/>
    <property type="molecule type" value="Genomic_DNA"/>
</dbReference>
<dbReference type="Proteomes" id="UP000236998">
    <property type="component" value="Unassembled WGS sequence"/>
</dbReference>
<evidence type="ECO:0000313" key="2">
    <source>
        <dbReference type="Proteomes" id="UP000236998"/>
    </source>
</evidence>
<comment type="caution">
    <text evidence="1">The sequence shown here is derived from an EMBL/GenBank/DDBJ whole genome shotgun (WGS) entry which is preliminary data.</text>
</comment>
<organism evidence="1 2">
    <name type="scientific">Pseudomonas syringae group genomosp. 3</name>
    <dbReference type="NCBI Taxonomy" id="251701"/>
    <lineage>
        <taxon>Bacteria</taxon>
        <taxon>Pseudomonadati</taxon>
        <taxon>Pseudomonadota</taxon>
        <taxon>Gammaproteobacteria</taxon>
        <taxon>Pseudomonadales</taxon>
        <taxon>Pseudomonadaceae</taxon>
        <taxon>Pseudomonas</taxon>
    </lineage>
</organism>
<name>A0ABD6VK26_9PSED</name>
<reference evidence="1 2" key="1">
    <citation type="submission" date="2016-10" db="EMBL/GenBank/DDBJ databases">
        <title>Comparative genomics of Pseudomonas syringae.</title>
        <authorList>
            <person name="Hulin M.T."/>
        </authorList>
    </citation>
    <scope>NUCLEOTIDE SEQUENCE [LARGE SCALE GENOMIC DNA]</scope>
    <source>
        <strain evidence="1 2">9643</strain>
    </source>
</reference>
<gene>
    <name evidence="1" type="ORF">BKM07_03070</name>
</gene>
<evidence type="ECO:0000313" key="1">
    <source>
        <dbReference type="EMBL" id="POD73102.1"/>
    </source>
</evidence>
<sequence>MVPDTHLGEDIAKALAAKHFYDVGTIFLVPQHRDRATKPSLSVGQKALVVFFCGHRGGSTAAQLANDAR</sequence>
<protein>
    <submittedName>
        <fullName evidence="1">Uncharacterized protein</fullName>
    </submittedName>
</protein>
<dbReference type="AlphaFoldDB" id="A0ABD6VK26"/>